<dbReference type="SUPFAM" id="SSF81383">
    <property type="entry name" value="F-box domain"/>
    <property type="match status" value="1"/>
</dbReference>
<evidence type="ECO:0000259" key="1">
    <source>
        <dbReference type="Pfam" id="PF00646"/>
    </source>
</evidence>
<dbReference type="Gene3D" id="1.20.1280.50">
    <property type="match status" value="1"/>
</dbReference>
<dbReference type="InterPro" id="IPR001810">
    <property type="entry name" value="F-box_dom"/>
</dbReference>
<keyword evidence="3" id="KW-1185">Reference proteome</keyword>
<organism evidence="2 3">
    <name type="scientific">Lactuca saligna</name>
    <name type="common">Willowleaf lettuce</name>
    <dbReference type="NCBI Taxonomy" id="75948"/>
    <lineage>
        <taxon>Eukaryota</taxon>
        <taxon>Viridiplantae</taxon>
        <taxon>Streptophyta</taxon>
        <taxon>Embryophyta</taxon>
        <taxon>Tracheophyta</taxon>
        <taxon>Spermatophyta</taxon>
        <taxon>Magnoliopsida</taxon>
        <taxon>eudicotyledons</taxon>
        <taxon>Gunneridae</taxon>
        <taxon>Pentapetalae</taxon>
        <taxon>asterids</taxon>
        <taxon>campanulids</taxon>
        <taxon>Asterales</taxon>
        <taxon>Asteraceae</taxon>
        <taxon>Cichorioideae</taxon>
        <taxon>Cichorieae</taxon>
        <taxon>Lactucinae</taxon>
        <taxon>Lactuca</taxon>
    </lineage>
</organism>
<dbReference type="Pfam" id="PF00646">
    <property type="entry name" value="F-box"/>
    <property type="match status" value="1"/>
</dbReference>
<gene>
    <name evidence="2" type="ORF">LSALG_LOCUS17062</name>
</gene>
<sequence length="178" mass="19982">MASSITGDDSYTTISPMNSNFAALIRKDILRTIFKKLPVVDLAWSACVCRLWSSVASDREFQVKAFKAPWKLTQSDMEANLFKLMERRGYGQEYINHYKMMTSTFHGRKQLKTGRGNPKRNPLAPEPLAAEPLAIEPSWSGTLLVRNTFLGVRRNFTSEPMCFGPSEGLEKSLSSGNP</sequence>
<proteinExistence type="predicted"/>
<feature type="domain" description="F-box" evidence="1">
    <location>
        <begin position="28"/>
        <end position="61"/>
    </location>
</feature>
<reference evidence="2" key="1">
    <citation type="submission" date="2023-04" db="EMBL/GenBank/DDBJ databases">
        <authorList>
            <person name="Vijverberg K."/>
            <person name="Xiong W."/>
            <person name="Schranz E."/>
        </authorList>
    </citation>
    <scope>NUCLEOTIDE SEQUENCE</scope>
</reference>
<dbReference type="Proteomes" id="UP001177003">
    <property type="component" value="Chromosome 3"/>
</dbReference>
<dbReference type="InterPro" id="IPR036047">
    <property type="entry name" value="F-box-like_dom_sf"/>
</dbReference>
<dbReference type="EMBL" id="OX465079">
    <property type="protein sequence ID" value="CAI9277119.1"/>
    <property type="molecule type" value="Genomic_DNA"/>
</dbReference>
<accession>A0AA36DZ71</accession>
<evidence type="ECO:0000313" key="2">
    <source>
        <dbReference type="EMBL" id="CAI9277119.1"/>
    </source>
</evidence>
<dbReference type="AlphaFoldDB" id="A0AA36DZ71"/>
<evidence type="ECO:0000313" key="3">
    <source>
        <dbReference type="Proteomes" id="UP001177003"/>
    </source>
</evidence>
<protein>
    <recommendedName>
        <fullName evidence="1">F-box domain-containing protein</fullName>
    </recommendedName>
</protein>
<name>A0AA36DZ71_LACSI</name>